<accession>A0A101LY74</accession>
<geneLocation type="mitochondrion" evidence="1"/>
<proteinExistence type="predicted"/>
<protein>
    <submittedName>
        <fullName evidence="1">Uncharacterized protein</fullName>
    </submittedName>
</protein>
<name>A0A101LY74_PICGL</name>
<evidence type="ECO:0000313" key="1">
    <source>
        <dbReference type="EMBL" id="KUM47514.1"/>
    </source>
</evidence>
<sequence>MITSMSLLHSRNTAKFHHGYRLPSQKPKRKTRHWHAACTPSIKRKDLPPRHYWNTPPRPVVIL</sequence>
<reference evidence="1" key="1">
    <citation type="journal article" date="2015" name="Genome Biol. Evol.">
        <title>Organellar Genomes of White Spruce (Picea glauca): Assembly and Annotation.</title>
        <authorList>
            <person name="Jackman S.D."/>
            <person name="Warren R.L."/>
            <person name="Gibb E.A."/>
            <person name="Vandervalk B.P."/>
            <person name="Mohamadi H."/>
            <person name="Chu J."/>
            <person name="Raymond A."/>
            <person name="Pleasance S."/>
            <person name="Coope R."/>
            <person name="Wildung M.R."/>
            <person name="Ritland C.E."/>
            <person name="Bousquet J."/>
            <person name="Jones S.J."/>
            <person name="Bohlmann J."/>
            <person name="Birol I."/>
        </authorList>
    </citation>
    <scope>NUCLEOTIDE SEQUENCE [LARGE SCALE GENOMIC DNA]</scope>
    <source>
        <tissue evidence="1">Flushing bud</tissue>
    </source>
</reference>
<gene>
    <name evidence="1" type="ORF">ABT39_MTgene5700</name>
</gene>
<dbReference type="AlphaFoldDB" id="A0A101LY74"/>
<keyword evidence="1" id="KW-0496">Mitochondrion</keyword>
<dbReference type="EMBL" id="LKAM01000007">
    <property type="protein sequence ID" value="KUM47514.1"/>
    <property type="molecule type" value="Genomic_DNA"/>
</dbReference>
<comment type="caution">
    <text evidence="1">The sequence shown here is derived from an EMBL/GenBank/DDBJ whole genome shotgun (WGS) entry which is preliminary data.</text>
</comment>
<organism evidence="1">
    <name type="scientific">Picea glauca</name>
    <name type="common">White spruce</name>
    <name type="synonym">Pinus glauca</name>
    <dbReference type="NCBI Taxonomy" id="3330"/>
    <lineage>
        <taxon>Eukaryota</taxon>
        <taxon>Viridiplantae</taxon>
        <taxon>Streptophyta</taxon>
        <taxon>Embryophyta</taxon>
        <taxon>Tracheophyta</taxon>
        <taxon>Spermatophyta</taxon>
        <taxon>Pinopsida</taxon>
        <taxon>Pinidae</taxon>
        <taxon>Conifers I</taxon>
        <taxon>Pinales</taxon>
        <taxon>Pinaceae</taxon>
        <taxon>Picea</taxon>
    </lineage>
</organism>